<name>A0ABC8L336_ERUVS</name>
<feature type="region of interest" description="Disordered" evidence="1">
    <location>
        <begin position="50"/>
        <end position="72"/>
    </location>
</feature>
<organism evidence="2 3">
    <name type="scientific">Eruca vesicaria subsp. sativa</name>
    <name type="common">Garden rocket</name>
    <name type="synonym">Eruca sativa</name>
    <dbReference type="NCBI Taxonomy" id="29727"/>
    <lineage>
        <taxon>Eukaryota</taxon>
        <taxon>Viridiplantae</taxon>
        <taxon>Streptophyta</taxon>
        <taxon>Embryophyta</taxon>
        <taxon>Tracheophyta</taxon>
        <taxon>Spermatophyta</taxon>
        <taxon>Magnoliopsida</taxon>
        <taxon>eudicotyledons</taxon>
        <taxon>Gunneridae</taxon>
        <taxon>Pentapetalae</taxon>
        <taxon>rosids</taxon>
        <taxon>malvids</taxon>
        <taxon>Brassicales</taxon>
        <taxon>Brassicaceae</taxon>
        <taxon>Brassiceae</taxon>
        <taxon>Eruca</taxon>
    </lineage>
</organism>
<feature type="compositionally biased region" description="Acidic residues" evidence="1">
    <location>
        <begin position="12"/>
        <end position="21"/>
    </location>
</feature>
<dbReference type="EMBL" id="CAKOAT010375154">
    <property type="protein sequence ID" value="CAH8364003.1"/>
    <property type="molecule type" value="Genomic_DNA"/>
</dbReference>
<evidence type="ECO:0000313" key="3">
    <source>
        <dbReference type="Proteomes" id="UP001642260"/>
    </source>
</evidence>
<reference evidence="2 3" key="1">
    <citation type="submission" date="2022-03" db="EMBL/GenBank/DDBJ databases">
        <authorList>
            <person name="Macdonald S."/>
            <person name="Ahmed S."/>
            <person name="Newling K."/>
        </authorList>
    </citation>
    <scope>NUCLEOTIDE SEQUENCE [LARGE SCALE GENOMIC DNA]</scope>
</reference>
<dbReference type="AlphaFoldDB" id="A0ABC8L336"/>
<dbReference type="Proteomes" id="UP001642260">
    <property type="component" value="Unassembled WGS sequence"/>
</dbReference>
<feature type="region of interest" description="Disordered" evidence="1">
    <location>
        <begin position="1"/>
        <end position="35"/>
    </location>
</feature>
<comment type="caution">
    <text evidence="2">The sequence shown here is derived from an EMBL/GenBank/DDBJ whole genome shotgun (WGS) entry which is preliminary data.</text>
</comment>
<evidence type="ECO:0000256" key="1">
    <source>
        <dbReference type="SAM" id="MobiDB-lite"/>
    </source>
</evidence>
<sequence length="72" mass="8304">MWEQSLVVDAASETEESGDDEDKSRRKNNEIFAGLEADDTYRTVGKLWNSYQKEDEEGSETPIKRGKRNSLY</sequence>
<keyword evidence="3" id="KW-1185">Reference proteome</keyword>
<proteinExistence type="predicted"/>
<evidence type="ECO:0000313" key="2">
    <source>
        <dbReference type="EMBL" id="CAH8364003.1"/>
    </source>
</evidence>
<accession>A0ABC8L336</accession>
<protein>
    <submittedName>
        <fullName evidence="2">Uncharacterized protein</fullName>
    </submittedName>
</protein>
<gene>
    <name evidence="2" type="ORF">ERUC_LOCUS29759</name>
</gene>